<gene>
    <name evidence="3" type="ORF">SAMN05920897_11518</name>
</gene>
<reference evidence="3 4" key="1">
    <citation type="submission" date="2017-01" db="EMBL/GenBank/DDBJ databases">
        <authorList>
            <person name="Mah S.A."/>
            <person name="Swanson W.J."/>
            <person name="Moy G.W."/>
            <person name="Vacquier V.D."/>
        </authorList>
    </citation>
    <scope>NUCLEOTIDE SEQUENCE [LARGE SCALE GENOMIC DNA]</scope>
    <source>
        <strain evidence="3 4">ASpG1</strain>
    </source>
</reference>
<dbReference type="Pfam" id="PF03793">
    <property type="entry name" value="PASTA"/>
    <property type="match status" value="3"/>
</dbReference>
<evidence type="ECO:0000256" key="1">
    <source>
        <dbReference type="SAM" id="Phobius"/>
    </source>
</evidence>
<keyword evidence="4" id="KW-1185">Reference proteome</keyword>
<evidence type="ECO:0000313" key="3">
    <source>
        <dbReference type="EMBL" id="SIQ78899.1"/>
    </source>
</evidence>
<dbReference type="CDD" id="cd06577">
    <property type="entry name" value="PASTA_pknB"/>
    <property type="match status" value="3"/>
</dbReference>
<dbReference type="Proteomes" id="UP000186400">
    <property type="component" value="Unassembled WGS sequence"/>
</dbReference>
<dbReference type="AlphaFoldDB" id="A0A1N6VM91"/>
<keyword evidence="1" id="KW-1133">Transmembrane helix</keyword>
<evidence type="ECO:0000259" key="2">
    <source>
        <dbReference type="PROSITE" id="PS51178"/>
    </source>
</evidence>
<feature type="domain" description="PASTA" evidence="2">
    <location>
        <begin position="194"/>
        <end position="261"/>
    </location>
</feature>
<feature type="domain" description="PASTA" evidence="2">
    <location>
        <begin position="51"/>
        <end position="118"/>
    </location>
</feature>
<sequence length="344" mass="37469">MKLFTGLRKSIRDENLPPERRVFRTTVWAFIGMFTILVLASLTAFLVALRGPEETVVPDMAGQELPQALIQLQERGLHSYVQLRYHSDPGLKGRVISHAPAPGSVVRAGRRITLLISQGAIIEDIGDYRGMQLADVREEIQGLGSGGTRVLTVGNVSNVFDDASPGTVIAQTPEPGTRISGSTTLDLVVSRGPDIETFSLPTYLGMDWNDALQVLARDGVPFVFQLEQEPTSGRAAVVVSQSPDPGTEIEAGTPVSLRIRNQPNPRSGRRFGIFDRTLPRYAVAVELSAVAVGPGGETTTLFTMNHPGGRVAFPYELEIGSTIILYRFDTEVIRYPVMKAQDQD</sequence>
<dbReference type="OrthoDB" id="367225at2"/>
<dbReference type="InterPro" id="IPR005543">
    <property type="entry name" value="PASTA_dom"/>
</dbReference>
<keyword evidence="1" id="KW-0812">Transmembrane</keyword>
<dbReference type="Gene3D" id="3.30.10.20">
    <property type="match status" value="3"/>
</dbReference>
<dbReference type="EMBL" id="FTMS01000015">
    <property type="protein sequence ID" value="SIQ78899.1"/>
    <property type="molecule type" value="Genomic_DNA"/>
</dbReference>
<dbReference type="PROSITE" id="PS51178">
    <property type="entry name" value="PASTA"/>
    <property type="match status" value="3"/>
</dbReference>
<feature type="domain" description="PASTA" evidence="2">
    <location>
        <begin position="119"/>
        <end position="191"/>
    </location>
</feature>
<name>A0A1N6VM91_9SPIO</name>
<accession>A0A1N6VM91</accession>
<keyword evidence="1" id="KW-0472">Membrane</keyword>
<dbReference type="RefSeq" id="WP_083943961.1">
    <property type="nucleotide sequence ID" value="NZ_FTMS01000015.1"/>
</dbReference>
<organism evidence="3 4">
    <name type="scientific">Alkalispirochaeta americana</name>
    <dbReference type="NCBI Taxonomy" id="159291"/>
    <lineage>
        <taxon>Bacteria</taxon>
        <taxon>Pseudomonadati</taxon>
        <taxon>Spirochaetota</taxon>
        <taxon>Spirochaetia</taxon>
        <taxon>Spirochaetales</taxon>
        <taxon>Spirochaetaceae</taxon>
        <taxon>Alkalispirochaeta</taxon>
    </lineage>
</organism>
<protein>
    <submittedName>
        <fullName evidence="3">PASTA domain, binds beta-lactams</fullName>
    </submittedName>
</protein>
<dbReference type="STRING" id="159291.SAMN05920897_11518"/>
<proteinExistence type="predicted"/>
<evidence type="ECO:0000313" key="4">
    <source>
        <dbReference type="Proteomes" id="UP000186400"/>
    </source>
</evidence>
<feature type="transmembrane region" description="Helical" evidence="1">
    <location>
        <begin position="27"/>
        <end position="49"/>
    </location>
</feature>
<dbReference type="SMART" id="SM00740">
    <property type="entry name" value="PASTA"/>
    <property type="match status" value="3"/>
</dbReference>